<reference evidence="2 3" key="1">
    <citation type="submission" date="2018-06" db="EMBL/GenBank/DDBJ databases">
        <title>The draft genome sequence of Crocinitomix sp. SM1701.</title>
        <authorList>
            <person name="Zhang X."/>
        </authorList>
    </citation>
    <scope>NUCLEOTIDE SEQUENCE [LARGE SCALE GENOMIC DNA]</scope>
    <source>
        <strain evidence="2 3">SM1701</strain>
    </source>
</reference>
<proteinExistence type="predicted"/>
<evidence type="ECO:0000256" key="1">
    <source>
        <dbReference type="SAM" id="MobiDB-lite"/>
    </source>
</evidence>
<gene>
    <name evidence="2" type="ORF">DNU06_14125</name>
</gene>
<feature type="compositionally biased region" description="Basic and acidic residues" evidence="1">
    <location>
        <begin position="244"/>
        <end position="255"/>
    </location>
</feature>
<dbReference type="AlphaFoldDB" id="A0A2W1NKS4"/>
<dbReference type="OrthoDB" id="1467612at2"/>
<protein>
    <submittedName>
        <fullName evidence="2">Uncharacterized protein</fullName>
    </submittedName>
</protein>
<sequence length="324" mass="36623">MRLGQLARRLERKPQELVDFLIKEHEIAIETDLNTKIEGVALELVMEAFKVELPPVDLPEAVEVPVPIEEEITVELVEVPEAIEPVETVVESVELPEIEIEIVEMPEAEIALSDEEIENVAAAAVVAEIDAEEPTETVTEHVVEKIARVGEDGEELPELIVEDGVIKAPKLELDGFKVVGKIELPTIKRSVEFLVTNGDVTEDVTETIYETRSHEAAVRKKKAVAQHKNRKVKQVTKRNSRTLTEADRKAHADRRAIRKKEEAEVLLQEKKKQHYFENVQKKTLKSSRQKKTKEIAKAVKKQSPVKKAPAPTTLWGKFKKWLND</sequence>
<name>A0A2W1NKS4_9FLAO</name>
<accession>A0A2W1NKS4</accession>
<keyword evidence="3" id="KW-1185">Reference proteome</keyword>
<comment type="caution">
    <text evidence="2">The sequence shown here is derived from an EMBL/GenBank/DDBJ whole genome shotgun (WGS) entry which is preliminary data.</text>
</comment>
<dbReference type="EMBL" id="QKSB01000010">
    <property type="protein sequence ID" value="PZE16262.1"/>
    <property type="molecule type" value="Genomic_DNA"/>
</dbReference>
<evidence type="ECO:0000313" key="2">
    <source>
        <dbReference type="EMBL" id="PZE16262.1"/>
    </source>
</evidence>
<dbReference type="Proteomes" id="UP000249248">
    <property type="component" value="Unassembled WGS sequence"/>
</dbReference>
<evidence type="ECO:0000313" key="3">
    <source>
        <dbReference type="Proteomes" id="UP000249248"/>
    </source>
</evidence>
<dbReference type="RefSeq" id="WP_111064148.1">
    <property type="nucleotide sequence ID" value="NZ_JBHUCU010000037.1"/>
</dbReference>
<feature type="compositionally biased region" description="Basic residues" evidence="1">
    <location>
        <begin position="228"/>
        <end position="240"/>
    </location>
</feature>
<feature type="region of interest" description="Disordered" evidence="1">
    <location>
        <begin position="228"/>
        <end position="255"/>
    </location>
</feature>
<organism evidence="2 3">
    <name type="scientific">Putridiphycobacter roseus</name>
    <dbReference type="NCBI Taxonomy" id="2219161"/>
    <lineage>
        <taxon>Bacteria</taxon>
        <taxon>Pseudomonadati</taxon>
        <taxon>Bacteroidota</taxon>
        <taxon>Flavobacteriia</taxon>
        <taxon>Flavobacteriales</taxon>
        <taxon>Crocinitomicaceae</taxon>
        <taxon>Putridiphycobacter</taxon>
    </lineage>
</organism>